<dbReference type="OrthoDB" id="5419608at2759"/>
<feature type="region of interest" description="Disordered" evidence="1">
    <location>
        <begin position="209"/>
        <end position="252"/>
    </location>
</feature>
<reference evidence="3" key="1">
    <citation type="journal article" date="2020" name="Stud. Mycol.">
        <title>101 Dothideomycetes genomes: a test case for predicting lifestyles and emergence of pathogens.</title>
        <authorList>
            <person name="Haridas S."/>
            <person name="Albert R."/>
            <person name="Binder M."/>
            <person name="Bloem J."/>
            <person name="Labutti K."/>
            <person name="Salamov A."/>
            <person name="Andreopoulos B."/>
            <person name="Baker S."/>
            <person name="Barry K."/>
            <person name="Bills G."/>
            <person name="Bluhm B."/>
            <person name="Cannon C."/>
            <person name="Castanera R."/>
            <person name="Culley D."/>
            <person name="Daum C."/>
            <person name="Ezra D."/>
            <person name="Gonzalez J."/>
            <person name="Henrissat B."/>
            <person name="Kuo A."/>
            <person name="Liang C."/>
            <person name="Lipzen A."/>
            <person name="Lutzoni F."/>
            <person name="Magnuson J."/>
            <person name="Mondo S."/>
            <person name="Nolan M."/>
            <person name="Ohm R."/>
            <person name="Pangilinan J."/>
            <person name="Park H.-J."/>
            <person name="Ramirez L."/>
            <person name="Alfaro M."/>
            <person name="Sun H."/>
            <person name="Tritt A."/>
            <person name="Yoshinaga Y."/>
            <person name="Zwiers L.-H."/>
            <person name="Turgeon B."/>
            <person name="Goodwin S."/>
            <person name="Spatafora J."/>
            <person name="Crous P."/>
            <person name="Grigoriev I."/>
        </authorList>
    </citation>
    <scope>NUCLEOTIDE SEQUENCE</scope>
    <source>
        <strain evidence="3">CBS 122681</strain>
    </source>
</reference>
<evidence type="ECO:0000256" key="1">
    <source>
        <dbReference type="SAM" id="MobiDB-lite"/>
    </source>
</evidence>
<keyword evidence="4" id="KW-1185">Reference proteome</keyword>
<feature type="region of interest" description="Disordered" evidence="1">
    <location>
        <begin position="270"/>
        <end position="422"/>
    </location>
</feature>
<evidence type="ECO:0000313" key="3">
    <source>
        <dbReference type="EMBL" id="KAF2649919.1"/>
    </source>
</evidence>
<keyword evidence="2" id="KW-1133">Transmembrane helix</keyword>
<evidence type="ECO:0000313" key="4">
    <source>
        <dbReference type="Proteomes" id="UP000799324"/>
    </source>
</evidence>
<proteinExistence type="predicted"/>
<gene>
    <name evidence="3" type="ORF">K491DRAFT_783009</name>
</gene>
<accession>A0A6A6SQE3</accession>
<keyword evidence="2" id="KW-0812">Transmembrane</keyword>
<feature type="compositionally biased region" description="Polar residues" evidence="1">
    <location>
        <begin position="445"/>
        <end position="454"/>
    </location>
</feature>
<dbReference type="EMBL" id="MU004474">
    <property type="protein sequence ID" value="KAF2649919.1"/>
    <property type="molecule type" value="Genomic_DNA"/>
</dbReference>
<dbReference type="Proteomes" id="UP000799324">
    <property type="component" value="Unassembled WGS sequence"/>
</dbReference>
<sequence length="483" mass="52328">MPSISLELPMGKWRLQWDSLALHVNMRYSGLLLLGASSIAWAGVAPARPTITPAPSIDLEELELRIRQGDINLGSLAEVLATGVPPSILALALTNVPAVSRLLWSEFLDSNTPSWFTALPTDVQGYLSGEFGPTTTSSSSASTSSASSSAPTVSETAVSATADSGKPHGTGLPLWAKILIGVAVPLLILALFACVILCLVRRRRRRRMHKAGAESRAPTPAFIASSHRPRTQQTTEHVPLHSGHHSPPRTNHETIEDHAATDEMVFANRHHSSSSDEYTTPPDGHSYENIPPPPVFGTNHSARNSRQSFSSLHSVPEVPEPGAAHLGAGIAPPPRSPRRSSREFNQEFGNGTGKRTSPLNPAQNATYARGDRLPVDPYSAGQGIYAGGSNPYPSRQDGYEDYRHENPFADPSPPRERHMASGGYRGAAHDEELFRPANWSQHYEQNWPLTPSSAQRRDVPPRVPVGGRRNSWEMGDDPGHTSY</sequence>
<protein>
    <recommendedName>
        <fullName evidence="5">Transmembrane protein</fullName>
    </recommendedName>
</protein>
<feature type="region of interest" description="Disordered" evidence="1">
    <location>
        <begin position="445"/>
        <end position="483"/>
    </location>
</feature>
<feature type="compositionally biased region" description="Basic and acidic residues" evidence="1">
    <location>
        <begin position="397"/>
        <end position="419"/>
    </location>
</feature>
<dbReference type="AlphaFoldDB" id="A0A6A6SQE3"/>
<feature type="compositionally biased region" description="Polar residues" evidence="1">
    <location>
        <begin position="347"/>
        <end position="366"/>
    </location>
</feature>
<evidence type="ECO:0000256" key="2">
    <source>
        <dbReference type="SAM" id="Phobius"/>
    </source>
</evidence>
<feature type="transmembrane region" description="Helical" evidence="2">
    <location>
        <begin position="174"/>
        <end position="200"/>
    </location>
</feature>
<evidence type="ECO:0008006" key="5">
    <source>
        <dbReference type="Google" id="ProtNLM"/>
    </source>
</evidence>
<keyword evidence="2" id="KW-0472">Membrane</keyword>
<name>A0A6A6SQE3_9PLEO</name>
<feature type="compositionally biased region" description="Polar residues" evidence="1">
    <location>
        <begin position="298"/>
        <end position="313"/>
    </location>
</feature>
<organism evidence="3 4">
    <name type="scientific">Lophiostoma macrostomum CBS 122681</name>
    <dbReference type="NCBI Taxonomy" id="1314788"/>
    <lineage>
        <taxon>Eukaryota</taxon>
        <taxon>Fungi</taxon>
        <taxon>Dikarya</taxon>
        <taxon>Ascomycota</taxon>
        <taxon>Pezizomycotina</taxon>
        <taxon>Dothideomycetes</taxon>
        <taxon>Pleosporomycetidae</taxon>
        <taxon>Pleosporales</taxon>
        <taxon>Lophiostomataceae</taxon>
        <taxon>Lophiostoma</taxon>
    </lineage>
</organism>